<dbReference type="InterPro" id="IPR000089">
    <property type="entry name" value="Biotin_lipoyl"/>
</dbReference>
<dbReference type="Proteomes" id="UP000783686">
    <property type="component" value="Unassembled WGS sequence"/>
</dbReference>
<dbReference type="Proteomes" id="UP000614601">
    <property type="component" value="Unassembled WGS sequence"/>
</dbReference>
<accession>A0A811JW75</accession>
<organism evidence="7 8">
    <name type="scientific">Bursaphelenchus okinawaensis</name>
    <dbReference type="NCBI Taxonomy" id="465554"/>
    <lineage>
        <taxon>Eukaryota</taxon>
        <taxon>Metazoa</taxon>
        <taxon>Ecdysozoa</taxon>
        <taxon>Nematoda</taxon>
        <taxon>Chromadorea</taxon>
        <taxon>Rhabditida</taxon>
        <taxon>Tylenchina</taxon>
        <taxon>Tylenchomorpha</taxon>
        <taxon>Aphelenchoidea</taxon>
        <taxon>Aphelenchoididae</taxon>
        <taxon>Bursaphelenchus</taxon>
    </lineage>
</organism>
<dbReference type="PANTHER" id="PTHR11715:SF3">
    <property type="entry name" value="GLYCINE CLEAVAGE SYSTEM H PROTEIN-RELATED"/>
    <property type="match status" value="1"/>
</dbReference>
<gene>
    <name evidence="7" type="ORF">BOKJ2_LOCUS2191</name>
</gene>
<sequence length="155" mass="17462">MTSMILSKFGRALAQRSHFRCFSTTPSLLDRFYTKKHEYINVNGKNGTVGVSDYAQKQLGDVVYVELPEKDAQVAKEDNAGAIESVKSASDIYTPVSGRITDVNGELEQKPQLINKSPYEQGWIFKIELTQPEELKDLMDEAAYTKFLETVDSEE</sequence>
<dbReference type="AlphaFoldDB" id="A0A811JW75"/>
<evidence type="ECO:0000256" key="5">
    <source>
        <dbReference type="RuleBase" id="RU364055"/>
    </source>
</evidence>
<evidence type="ECO:0000313" key="7">
    <source>
        <dbReference type="EMBL" id="CAD5207507.1"/>
    </source>
</evidence>
<evidence type="ECO:0000256" key="4">
    <source>
        <dbReference type="PIRSR" id="PIRSR617453-50"/>
    </source>
</evidence>
<proteinExistence type="inferred from homology"/>
<evidence type="ECO:0000256" key="2">
    <source>
        <dbReference type="ARBA" id="ARBA00022823"/>
    </source>
</evidence>
<feature type="domain" description="Lipoyl-binding" evidence="6">
    <location>
        <begin position="46"/>
        <end position="128"/>
    </location>
</feature>
<dbReference type="OrthoDB" id="10264154at2759"/>
<evidence type="ECO:0000256" key="1">
    <source>
        <dbReference type="ARBA" id="ARBA00009249"/>
    </source>
</evidence>
<keyword evidence="2 4" id="KW-0450">Lipoyl</keyword>
<dbReference type="PROSITE" id="PS00189">
    <property type="entry name" value="LIPOYL"/>
    <property type="match status" value="1"/>
</dbReference>
<dbReference type="PANTHER" id="PTHR11715">
    <property type="entry name" value="GLYCINE CLEAVAGE SYSTEM H PROTEIN"/>
    <property type="match status" value="1"/>
</dbReference>
<dbReference type="Pfam" id="PF01597">
    <property type="entry name" value="GCV_H"/>
    <property type="match status" value="1"/>
</dbReference>
<comment type="subcellular location">
    <subcellularLocation>
        <location evidence="5">Mitochondrion</location>
    </subcellularLocation>
</comment>
<protein>
    <recommendedName>
        <fullName evidence="5">Glycine cleavage system H protein</fullName>
    </recommendedName>
</protein>
<dbReference type="Gene3D" id="2.40.50.100">
    <property type="match status" value="1"/>
</dbReference>
<dbReference type="InterPro" id="IPR002930">
    <property type="entry name" value="GCV_H"/>
</dbReference>
<dbReference type="GO" id="GO:0005960">
    <property type="term" value="C:glycine cleavage complex"/>
    <property type="evidence" value="ECO:0007669"/>
    <property type="project" value="UniProtKB-UniRule"/>
</dbReference>
<dbReference type="SUPFAM" id="SSF51230">
    <property type="entry name" value="Single hybrid motif"/>
    <property type="match status" value="1"/>
</dbReference>
<comment type="similarity">
    <text evidence="1 5">Belongs to the GcvH family.</text>
</comment>
<reference evidence="7" key="1">
    <citation type="submission" date="2020-09" db="EMBL/GenBank/DDBJ databases">
        <authorList>
            <person name="Kikuchi T."/>
        </authorList>
    </citation>
    <scope>NUCLEOTIDE SEQUENCE</scope>
    <source>
        <strain evidence="7">SH1</strain>
    </source>
</reference>
<dbReference type="PROSITE" id="PS50968">
    <property type="entry name" value="BIOTINYL_LIPOYL"/>
    <property type="match status" value="1"/>
</dbReference>
<dbReference type="EMBL" id="CAJFDH010000001">
    <property type="protein sequence ID" value="CAD5207507.1"/>
    <property type="molecule type" value="Genomic_DNA"/>
</dbReference>
<dbReference type="NCBIfam" id="NF002270">
    <property type="entry name" value="PRK01202.1"/>
    <property type="match status" value="1"/>
</dbReference>
<keyword evidence="8" id="KW-1185">Reference proteome</keyword>
<comment type="cofactor">
    <cofactor evidence="5">
        <name>(R)-lipoate</name>
        <dbReference type="ChEBI" id="CHEBI:83088"/>
    </cofactor>
    <text evidence="5">Binds 1 lipoyl cofactor covalently.</text>
</comment>
<evidence type="ECO:0000259" key="6">
    <source>
        <dbReference type="PROSITE" id="PS50968"/>
    </source>
</evidence>
<feature type="modified residue" description="N6-lipoyllysine" evidence="4">
    <location>
        <position position="87"/>
    </location>
</feature>
<dbReference type="InterPro" id="IPR017453">
    <property type="entry name" value="GCV_H_sub"/>
</dbReference>
<dbReference type="GO" id="GO:0005739">
    <property type="term" value="C:mitochondrion"/>
    <property type="evidence" value="ECO:0007669"/>
    <property type="project" value="UniProtKB-SubCell"/>
</dbReference>
<dbReference type="GO" id="GO:0009249">
    <property type="term" value="P:protein lipoylation"/>
    <property type="evidence" value="ECO:0007669"/>
    <property type="project" value="TreeGrafter"/>
</dbReference>
<dbReference type="CDD" id="cd06848">
    <property type="entry name" value="GCS_H"/>
    <property type="match status" value="1"/>
</dbReference>
<dbReference type="NCBIfam" id="TIGR00527">
    <property type="entry name" value="gcvH"/>
    <property type="match status" value="1"/>
</dbReference>
<name>A0A811JW75_9BILA</name>
<comment type="caution">
    <text evidence="7">The sequence shown here is derived from an EMBL/GenBank/DDBJ whole genome shotgun (WGS) entry which is preliminary data.</text>
</comment>
<dbReference type="EMBL" id="CAJFCW020000001">
    <property type="protein sequence ID" value="CAG9085914.1"/>
    <property type="molecule type" value="Genomic_DNA"/>
</dbReference>
<keyword evidence="5" id="KW-0496">Mitochondrion</keyword>
<comment type="subunit">
    <text evidence="5">The glycine cleavage system is composed of four proteins: P, T, L and H.</text>
</comment>
<comment type="function">
    <text evidence="5">The H protein shuttles the methylamine group of glycine from the P protein to the T protein.</text>
</comment>
<dbReference type="InterPro" id="IPR033753">
    <property type="entry name" value="GCV_H/Fam206"/>
</dbReference>
<keyword evidence="3 5" id="KW-0809">Transit peptide</keyword>
<dbReference type="InterPro" id="IPR011053">
    <property type="entry name" value="Single_hybrid_motif"/>
</dbReference>
<dbReference type="GO" id="GO:0019464">
    <property type="term" value="P:glycine decarboxylation via glycine cleavage system"/>
    <property type="evidence" value="ECO:0007669"/>
    <property type="project" value="UniProtKB-UniRule"/>
</dbReference>
<evidence type="ECO:0000313" key="8">
    <source>
        <dbReference type="Proteomes" id="UP000614601"/>
    </source>
</evidence>
<evidence type="ECO:0000256" key="3">
    <source>
        <dbReference type="ARBA" id="ARBA00022946"/>
    </source>
</evidence>
<dbReference type="HAMAP" id="MF_00272">
    <property type="entry name" value="GcvH"/>
    <property type="match status" value="1"/>
</dbReference>
<dbReference type="InterPro" id="IPR003016">
    <property type="entry name" value="2-oxoA_DH_lipoyl-BS"/>
</dbReference>